<evidence type="ECO:0000313" key="13">
    <source>
        <dbReference type="EMBL" id="EEH36542.2"/>
    </source>
</evidence>
<dbReference type="eggNOG" id="ENOG502QWHG">
    <property type="taxonomic scope" value="Eukaryota"/>
</dbReference>
<dbReference type="Proteomes" id="UP000002059">
    <property type="component" value="Partially assembled WGS sequence"/>
</dbReference>
<evidence type="ECO:0000256" key="7">
    <source>
        <dbReference type="ARBA" id="ARBA00023136"/>
    </source>
</evidence>
<keyword evidence="9 10" id="KW-0326">Glycosidase</keyword>
<evidence type="ECO:0000256" key="12">
    <source>
        <dbReference type="SAM" id="SignalP"/>
    </source>
</evidence>
<dbReference type="GO" id="GO:0008496">
    <property type="term" value="F:mannan endo-1,6-alpha-mannosidase activity"/>
    <property type="evidence" value="ECO:0007669"/>
    <property type="project" value="UniProtKB-UniRule"/>
</dbReference>
<name>C1H8G4_PARBA</name>
<dbReference type="OMA" id="EPACEAN"/>
<comment type="similarity">
    <text evidence="3 10">Belongs to the glycosyl hydrolase 76 family.</text>
</comment>
<dbReference type="InterPro" id="IPR014480">
    <property type="entry name" value="Mannan-1_6-alpha_mannosidase"/>
</dbReference>
<evidence type="ECO:0000313" key="14">
    <source>
        <dbReference type="Proteomes" id="UP000002059"/>
    </source>
</evidence>
<dbReference type="EC" id="3.2.1.101" evidence="4 10"/>
<evidence type="ECO:0000256" key="3">
    <source>
        <dbReference type="ARBA" id="ARBA00009699"/>
    </source>
</evidence>
<keyword evidence="6 10" id="KW-0378">Hydrolase</keyword>
<dbReference type="STRING" id="502779.C1H8G4"/>
<dbReference type="InterPro" id="IPR008928">
    <property type="entry name" value="6-hairpin_glycosidase_sf"/>
</dbReference>
<keyword evidence="5 12" id="KW-0732">Signal</keyword>
<dbReference type="RefSeq" id="XP_015700510.1">
    <property type="nucleotide sequence ID" value="XM_015846075.1"/>
</dbReference>
<dbReference type="Pfam" id="PF03663">
    <property type="entry name" value="Glyco_hydro_76"/>
    <property type="match status" value="1"/>
</dbReference>
<dbReference type="KEGG" id="pbl:PAAG_06960"/>
<evidence type="ECO:0000256" key="5">
    <source>
        <dbReference type="ARBA" id="ARBA00022729"/>
    </source>
</evidence>
<dbReference type="GeneID" id="9094236"/>
<evidence type="ECO:0000256" key="6">
    <source>
        <dbReference type="ARBA" id="ARBA00022801"/>
    </source>
</evidence>
<comment type="subcellular location">
    <subcellularLocation>
        <location evidence="2">Endomembrane system</location>
    </subcellularLocation>
</comment>
<evidence type="ECO:0000256" key="11">
    <source>
        <dbReference type="SAM" id="MobiDB-lite"/>
    </source>
</evidence>
<dbReference type="FunFam" id="1.50.10.20:FF:000006">
    <property type="entry name" value="Mannan endo-1,6-alpha-mannosidase"/>
    <property type="match status" value="1"/>
</dbReference>
<feature type="region of interest" description="Disordered" evidence="11">
    <location>
        <begin position="403"/>
        <end position="441"/>
    </location>
</feature>
<evidence type="ECO:0000256" key="9">
    <source>
        <dbReference type="ARBA" id="ARBA00023295"/>
    </source>
</evidence>
<dbReference type="EMBL" id="KN294012">
    <property type="protein sequence ID" value="EEH36542.2"/>
    <property type="molecule type" value="Genomic_DNA"/>
</dbReference>
<evidence type="ECO:0000256" key="8">
    <source>
        <dbReference type="ARBA" id="ARBA00023180"/>
    </source>
</evidence>
<evidence type="ECO:0000256" key="10">
    <source>
        <dbReference type="PIRNR" id="PIRNR016302"/>
    </source>
</evidence>
<dbReference type="GO" id="GO:0016052">
    <property type="term" value="P:carbohydrate catabolic process"/>
    <property type="evidence" value="ECO:0007669"/>
    <property type="project" value="InterPro"/>
</dbReference>
<feature type="chain" id="PRO_5002910358" description="Mannan endo-1,6-alpha-mannosidase" evidence="12">
    <location>
        <begin position="23"/>
        <end position="471"/>
    </location>
</feature>
<dbReference type="PANTHER" id="PTHR12145:SF41">
    <property type="entry name" value="MANNAN ENDO-1,6-ALPHA-MANNOSIDASE"/>
    <property type="match status" value="1"/>
</dbReference>
<keyword evidence="7" id="KW-0472">Membrane</keyword>
<evidence type="ECO:0000256" key="1">
    <source>
        <dbReference type="ARBA" id="ARBA00001452"/>
    </source>
</evidence>
<evidence type="ECO:0000256" key="2">
    <source>
        <dbReference type="ARBA" id="ARBA00004308"/>
    </source>
</evidence>
<keyword evidence="14" id="KW-1185">Reference proteome</keyword>
<organism evidence="13 14">
    <name type="scientific">Paracoccidioides lutzii (strain ATCC MYA-826 / Pb01)</name>
    <name type="common">Paracoccidioides brasiliensis</name>
    <dbReference type="NCBI Taxonomy" id="502779"/>
    <lineage>
        <taxon>Eukaryota</taxon>
        <taxon>Fungi</taxon>
        <taxon>Dikarya</taxon>
        <taxon>Ascomycota</taxon>
        <taxon>Pezizomycotina</taxon>
        <taxon>Eurotiomycetes</taxon>
        <taxon>Eurotiomycetidae</taxon>
        <taxon>Onygenales</taxon>
        <taxon>Ajellomycetaceae</taxon>
        <taxon>Paracoccidioides</taxon>
    </lineage>
</organism>
<dbReference type="AlphaFoldDB" id="C1H8G4"/>
<dbReference type="Gene3D" id="1.50.10.20">
    <property type="match status" value="1"/>
</dbReference>
<dbReference type="HOGENOM" id="CLU_025694_4_0_1"/>
<feature type="compositionally biased region" description="Low complexity" evidence="11">
    <location>
        <begin position="427"/>
        <end position="441"/>
    </location>
</feature>
<dbReference type="GO" id="GO:0009272">
    <property type="term" value="P:fungal-type cell wall biogenesis"/>
    <property type="evidence" value="ECO:0007669"/>
    <property type="project" value="TreeGrafter"/>
</dbReference>
<accession>C1H8G4</accession>
<dbReference type="GO" id="GO:0012505">
    <property type="term" value="C:endomembrane system"/>
    <property type="evidence" value="ECO:0007669"/>
    <property type="project" value="UniProtKB-SubCell"/>
</dbReference>
<dbReference type="PIRSF" id="PIRSF016302">
    <property type="entry name" value="Man_a_manosd"/>
    <property type="match status" value="1"/>
</dbReference>
<feature type="signal peptide" evidence="12">
    <location>
        <begin position="1"/>
        <end position="22"/>
    </location>
</feature>
<dbReference type="OrthoDB" id="4187847at2759"/>
<dbReference type="VEuPathDB" id="FungiDB:PAAG_06960"/>
<gene>
    <name evidence="13" type="ORF">PAAG_06960</name>
</gene>
<proteinExistence type="inferred from homology"/>
<reference evidence="13 14" key="1">
    <citation type="journal article" date="2011" name="PLoS Genet.">
        <title>Comparative genomic analysis of human fungal pathogens causing paracoccidioidomycosis.</title>
        <authorList>
            <person name="Desjardins C.A."/>
            <person name="Champion M.D."/>
            <person name="Holder J.W."/>
            <person name="Muszewska A."/>
            <person name="Goldberg J."/>
            <person name="Bailao A.M."/>
            <person name="Brigido M.M."/>
            <person name="Ferreira M.E."/>
            <person name="Garcia A.M."/>
            <person name="Grynberg M."/>
            <person name="Gujja S."/>
            <person name="Heiman D.I."/>
            <person name="Henn M.R."/>
            <person name="Kodira C.D."/>
            <person name="Leon-Narvaez H."/>
            <person name="Longo L.V."/>
            <person name="Ma L.J."/>
            <person name="Malavazi I."/>
            <person name="Matsuo A.L."/>
            <person name="Morais F.V."/>
            <person name="Pereira M."/>
            <person name="Rodriguez-Brito S."/>
            <person name="Sakthikumar S."/>
            <person name="Salem-Izacc S.M."/>
            <person name="Sykes S.M."/>
            <person name="Teixeira M.M."/>
            <person name="Vallejo M.C."/>
            <person name="Walter M.E."/>
            <person name="Yandava C."/>
            <person name="Young S."/>
            <person name="Zeng Q."/>
            <person name="Zucker J."/>
            <person name="Felipe M.S."/>
            <person name="Goldman G.H."/>
            <person name="Haas B.J."/>
            <person name="McEwen J.G."/>
            <person name="Nino-Vega G."/>
            <person name="Puccia R."/>
            <person name="San-Blas G."/>
            <person name="Soares C.M."/>
            <person name="Birren B.W."/>
            <person name="Cuomo C.A."/>
        </authorList>
    </citation>
    <scope>NUCLEOTIDE SEQUENCE [LARGE SCALE GENOMIC DNA]</scope>
    <source>
        <strain evidence="14">ATCC MYA-826 / Pb01</strain>
    </source>
</reference>
<evidence type="ECO:0000256" key="4">
    <source>
        <dbReference type="ARBA" id="ARBA00012350"/>
    </source>
</evidence>
<protein>
    <recommendedName>
        <fullName evidence="4 10">Mannan endo-1,6-alpha-mannosidase</fullName>
        <ecNumber evidence="4 10">3.2.1.101</ecNumber>
    </recommendedName>
</protein>
<dbReference type="InterPro" id="IPR005198">
    <property type="entry name" value="Glyco_hydro_76"/>
</dbReference>
<sequence>MKSQLWAVLATVVSLGPWATVALDGSDLDSIESTKRAAAAVAQGAVKYYKGDQPGQTVGILPEPYFWWQSGAMLGTLVDYWHYTGDSTYNNLAKEGMLSQKGEQNDFQPASQLRNLANDDQAMWALAALSAAEFSFDAPGSDQLQWVDLAKNTFEAQVRRWDNEKCGGGLNWQVNRSNNPTASYKNSMANGAFFELSSRLARYTKNGTYLDWATKTWDWMSHVGLLTKDFKVFDGTDAEKDCKQLNHFQWSINVGILLSGAANLYNTTNGDPTWKTRVEGLLKSTDEFFSKNVMIEPACEANKRCNLDHKIFKVFLSRALGTTVKLAHFAKAIVLPKITASSRAAVEKCENENGIQRCSFHWLHKDDDTDNDRDESDGNNKTLGEQLSTLQIILASLAARGDGSAPVTQLPTGKSQGDGKSGGNSGGTPTSGAPSNSSSPGIASSVMDLSFQKWDAIIAVFGLSTMLGLVM</sequence>
<keyword evidence="8" id="KW-0325">Glycoprotein</keyword>
<dbReference type="SUPFAM" id="SSF48208">
    <property type="entry name" value="Six-hairpin glycosidases"/>
    <property type="match status" value="1"/>
</dbReference>
<dbReference type="PANTHER" id="PTHR12145">
    <property type="entry name" value="MANNAN ENDO-1,6-ALPHA-MANNOSIDASE DCW1"/>
    <property type="match status" value="1"/>
</dbReference>
<comment type="catalytic activity">
    <reaction evidence="1 10">
        <text>Random hydrolysis of (1-&gt;6)-alpha-D-mannosidic linkages in unbranched (1-&gt;6)-mannans.</text>
        <dbReference type="EC" id="3.2.1.101"/>
    </reaction>
</comment>